<dbReference type="PROSITE" id="PS01124">
    <property type="entry name" value="HTH_ARAC_FAMILY_2"/>
    <property type="match status" value="1"/>
</dbReference>
<evidence type="ECO:0000259" key="7">
    <source>
        <dbReference type="PROSITE" id="PS01124"/>
    </source>
</evidence>
<keyword evidence="1" id="KW-0597">Phosphoprotein</keyword>
<dbReference type="Proteomes" id="UP000745859">
    <property type="component" value="Unassembled WGS sequence"/>
</dbReference>
<dbReference type="SMART" id="SM00342">
    <property type="entry name" value="HTH_ARAC"/>
    <property type="match status" value="1"/>
</dbReference>
<evidence type="ECO:0000256" key="6">
    <source>
        <dbReference type="SAM" id="Phobius"/>
    </source>
</evidence>
<feature type="domain" description="HTH araC/xylS-type" evidence="7">
    <location>
        <begin position="1136"/>
        <end position="1235"/>
    </location>
</feature>
<dbReference type="Pfam" id="PF12833">
    <property type="entry name" value="HTH_18"/>
    <property type="match status" value="1"/>
</dbReference>
<dbReference type="SUPFAM" id="SSF46689">
    <property type="entry name" value="Homeodomain-like"/>
    <property type="match status" value="1"/>
</dbReference>
<dbReference type="EMBL" id="JAASQL010000001">
    <property type="protein sequence ID" value="NIJ43998.1"/>
    <property type="molecule type" value="Genomic_DNA"/>
</dbReference>
<evidence type="ECO:0000256" key="4">
    <source>
        <dbReference type="ARBA" id="ARBA00023163"/>
    </source>
</evidence>
<gene>
    <name evidence="8" type="ORF">FHR24_000437</name>
</gene>
<keyword evidence="3" id="KW-0238">DNA-binding</keyword>
<keyword evidence="4" id="KW-0804">Transcription</keyword>
<keyword evidence="6" id="KW-0812">Transmembrane</keyword>
<evidence type="ECO:0000313" key="9">
    <source>
        <dbReference type="Proteomes" id="UP000745859"/>
    </source>
</evidence>
<feature type="transmembrane region" description="Helical" evidence="6">
    <location>
        <begin position="677"/>
        <end position="697"/>
    </location>
</feature>
<feature type="coiled-coil region" evidence="5">
    <location>
        <begin position="706"/>
        <end position="758"/>
    </location>
</feature>
<dbReference type="PRINTS" id="PR00032">
    <property type="entry name" value="HTHARAC"/>
</dbReference>
<proteinExistence type="predicted"/>
<evidence type="ECO:0000256" key="5">
    <source>
        <dbReference type="SAM" id="Coils"/>
    </source>
</evidence>
<dbReference type="InterPro" id="IPR009057">
    <property type="entry name" value="Homeodomain-like_sf"/>
</dbReference>
<dbReference type="PANTHER" id="PTHR43547">
    <property type="entry name" value="TWO-COMPONENT HISTIDINE KINASE"/>
    <property type="match status" value="1"/>
</dbReference>
<dbReference type="InterPro" id="IPR013783">
    <property type="entry name" value="Ig-like_fold"/>
</dbReference>
<organism evidence="8 9">
    <name type="scientific">Wenyingzhuangia heitensis</name>
    <dbReference type="NCBI Taxonomy" id="1487859"/>
    <lineage>
        <taxon>Bacteria</taxon>
        <taxon>Pseudomonadati</taxon>
        <taxon>Bacteroidota</taxon>
        <taxon>Flavobacteriia</taxon>
        <taxon>Flavobacteriales</taxon>
        <taxon>Flavobacteriaceae</taxon>
        <taxon>Wenyingzhuangia</taxon>
    </lineage>
</organism>
<dbReference type="PANTHER" id="PTHR43547:SF2">
    <property type="entry name" value="HYBRID SIGNAL TRANSDUCTION HISTIDINE KINASE C"/>
    <property type="match status" value="1"/>
</dbReference>
<sequence>MKFWIFFLYSFVSFFALGQEIKFKTYTTNQGLSNNSILDIENDENGGLWIATLDGLNYFDGNEFVVYKHIVNDSTSIAGNYIYDIKKDSQGAIWVKTSQGKTSKYIGNGLFKNFSFKNEPINSIGLSTSNNIIAYTNKRTYEYLDNVFVAKKTIAQKSDNYNSFSKILLEKYPTIIINDVLKDKKGNIWFATRRNGVYIIPNHHNNIQNNHIDHYIVDKYSPYTFNSNEVDRLHLDMFNNVWLGHKDGGLSMAYKDSELIYYVTPHPIKYPHLPNETIRAITKKNKGQLWLGYYNKGLYYYSNKTECYIKYIIPEAKDNVNWERIRSLFTASDDSVWAGSYAGLIRVFSNGEYELHNAETIKELPNNRSYSICEDDSKNLWIGCWGGVAKFNLVRNKFEVFKGQDTLSSYHIRNIKIEGDELILATEFNGVLVLNTNNGSLTKINTSKGVLDNSIYSVLKDKNTNNYWIASLGGITIYNAEKGIVKNITEQNGLFSHMVYGLIDAEDKVWLSTTKGLAFVDKATYQVTTINPNEGWQAPEFSEGAYYQDPKGMLFFAGVNGLNYFNPSTIRGKEYKSKIKLKIDDNENYAKQLVKKHSNNDVKVNVSTITFPSSRKEQIYFKLEGFDVDWRLLETQVIDYHDLPSGNYEFYVKSVRDNIPSNSYFTLKIEKALYETIGFYIIISLLFMVTVVVVFWIRNKSNKKLKERLEQKIIDRTQVIENQKQDLLKANKELDEKNKEVSHQKEKLLELHNSLKNEDFELEKFKSFVLSEFQEPVSKIIRTSAKIEGDTKAKEQIINQATSMINLLSEWDYLDHVKDLGAVKNSIVNLFPILKNILENNKKSAQKNQVNFISHIDKDITWVEVDVLRIRLLIQYFLGDLVKYSDKKSKLDIAFVYQNNALELKVISNSELLISNWDHVVRYSPYFKAVKTLLTDLSGVFSLQKEQDFVLSFKIPLFKMNPDFKQTETISWKHMNDQELLNNGKRNILVLSNDENVDIVKQLLEDKQSNLIFENSVSDLMSAMQQINIDVLVLYQTPFTKQLVGFFNKFKSKETKKESPFVYISEEISYTLQEQSVEYGIDAVIQLPASESYIKKKIAALTQPKENVETHQLQKNIFQILTEDQELETGNDKLIKKSLEIIKRELSNSNFNVEMLIDQLSISRVKCYRLFKDILGQSPSDVITSLRFQKAEYLLKNKNLNISEISYECGFNDPKYFGKSFKKYFGLSPKAFKSQNETL</sequence>
<keyword evidence="6" id="KW-1133">Transmembrane helix</keyword>
<dbReference type="Gene3D" id="2.60.40.10">
    <property type="entry name" value="Immunoglobulins"/>
    <property type="match status" value="1"/>
</dbReference>
<dbReference type="Pfam" id="PF07494">
    <property type="entry name" value="Reg_prop"/>
    <property type="match status" value="2"/>
</dbReference>
<evidence type="ECO:0000256" key="3">
    <source>
        <dbReference type="ARBA" id="ARBA00023125"/>
    </source>
</evidence>
<dbReference type="Gene3D" id="1.10.10.60">
    <property type="entry name" value="Homeodomain-like"/>
    <property type="match status" value="1"/>
</dbReference>
<dbReference type="Gene3D" id="2.130.10.10">
    <property type="entry name" value="YVTN repeat-like/Quinoprotein amine dehydrogenase"/>
    <property type="match status" value="2"/>
</dbReference>
<protein>
    <submittedName>
        <fullName evidence="8">Ligand-binding sensor domain-containing protein/AraC-like DNA-binding protein/signal transduction histidine kinase</fullName>
    </submittedName>
</protein>
<keyword evidence="5" id="KW-0175">Coiled coil</keyword>
<dbReference type="SUPFAM" id="SSF63829">
    <property type="entry name" value="Calcium-dependent phosphotriesterase"/>
    <property type="match status" value="2"/>
</dbReference>
<evidence type="ECO:0000313" key="8">
    <source>
        <dbReference type="EMBL" id="NIJ43998.1"/>
    </source>
</evidence>
<keyword evidence="6" id="KW-0472">Membrane</keyword>
<dbReference type="InterPro" id="IPR015943">
    <property type="entry name" value="WD40/YVTN_repeat-like_dom_sf"/>
</dbReference>
<comment type="caution">
    <text evidence="8">The sequence shown here is derived from an EMBL/GenBank/DDBJ whole genome shotgun (WGS) entry which is preliminary data.</text>
</comment>
<dbReference type="RefSeq" id="WP_167183203.1">
    <property type="nucleotide sequence ID" value="NZ_JAASQL010000001.1"/>
</dbReference>
<name>A0ABX0U735_9FLAO</name>
<dbReference type="InterPro" id="IPR011110">
    <property type="entry name" value="Reg_prop"/>
</dbReference>
<evidence type="ECO:0000256" key="2">
    <source>
        <dbReference type="ARBA" id="ARBA00023015"/>
    </source>
</evidence>
<keyword evidence="9" id="KW-1185">Reference proteome</keyword>
<evidence type="ECO:0000256" key="1">
    <source>
        <dbReference type="ARBA" id="ARBA00022553"/>
    </source>
</evidence>
<dbReference type="InterPro" id="IPR020449">
    <property type="entry name" value="Tscrpt_reg_AraC-type_HTH"/>
</dbReference>
<accession>A0ABX0U735</accession>
<reference evidence="8 9" key="1">
    <citation type="submission" date="2020-03" db="EMBL/GenBank/DDBJ databases">
        <title>Genomic Encyclopedia of Type Strains, Phase IV (KMG-IV): sequencing the most valuable type-strain genomes for metagenomic binning, comparative biology and taxonomic classification.</title>
        <authorList>
            <person name="Goeker M."/>
        </authorList>
    </citation>
    <scope>NUCLEOTIDE SEQUENCE [LARGE SCALE GENOMIC DNA]</scope>
    <source>
        <strain evidence="8 9">DSM 101599</strain>
    </source>
</reference>
<keyword evidence="2" id="KW-0805">Transcription regulation</keyword>
<dbReference type="InterPro" id="IPR018060">
    <property type="entry name" value="HTH_AraC"/>
</dbReference>